<dbReference type="AlphaFoldDB" id="A0A2T2NI13"/>
<name>A0A2T2NI13_CORCC</name>
<reference evidence="7 8" key="1">
    <citation type="journal article" date="2018" name="Front. Microbiol.">
        <title>Genome-Wide Analysis of Corynespora cassiicola Leaf Fall Disease Putative Effectors.</title>
        <authorList>
            <person name="Lopez D."/>
            <person name="Ribeiro S."/>
            <person name="Label P."/>
            <person name="Fumanal B."/>
            <person name="Venisse J.S."/>
            <person name="Kohler A."/>
            <person name="de Oliveira R.R."/>
            <person name="Labutti K."/>
            <person name="Lipzen A."/>
            <person name="Lail K."/>
            <person name="Bauer D."/>
            <person name="Ohm R.A."/>
            <person name="Barry K.W."/>
            <person name="Spatafora J."/>
            <person name="Grigoriev I.V."/>
            <person name="Martin F.M."/>
            <person name="Pujade-Renaud V."/>
        </authorList>
    </citation>
    <scope>NUCLEOTIDE SEQUENCE [LARGE SCALE GENOMIC DNA]</scope>
    <source>
        <strain evidence="7 8">Philippines</strain>
    </source>
</reference>
<dbReference type="EMBL" id="KZ678137">
    <property type="protein sequence ID" value="PSN65064.1"/>
    <property type="molecule type" value="Genomic_DNA"/>
</dbReference>
<dbReference type="Proteomes" id="UP000240883">
    <property type="component" value="Unassembled WGS sequence"/>
</dbReference>
<sequence length="552" mass="59856">MEQSYDFIIVGAGASGAVLASRLARTPAAPSVLLIEAGGANANAALLSAAERFTVAFKPNSPLNWGYKTVPQTHLDGQEIDYSRGKGLGGSTAINFCGWSVGPRDDYDEWADIAGDRRFCWGNVKKVLRRIENLDAGIPDQRLRDRLHAKSEDHSTAGNLVLTYGDRWMPDIGDLFTAAEQSGHKVNPDVNDGDPIGMGMGSVCTAKGIRATSASAYLSQPPQNLGILADTHVARLLFQDKRAVGVETTGHEKIFAKKEVIVSGGALNTPQILMLSGIGPEQELMKHNIPVLLDAPNVGANLQDHCFSATGIILSKDVSLPLRPPSQSPTPMGWFKLPRVMSSAEFQELPEKTKNHLSKPTVPAMEMAAYSVSSFLEDDTGPDETYMGAICLIMSPQSRGTVTLRSSNPLDPPVLDPKFLTHPFDRRLLIEGLREVNRVLSAPVYAARTVRRLGPKEDTDDAIWEHLKKNLHSSWHMSGTVRMGKSQEEAVVDGRFRIFGLEACRVVDLSVCPFVINAHTQAAAYIVGEIAADTLAEEYGLGEVTISRLPVN</sequence>
<dbReference type="PANTHER" id="PTHR11552:SF134">
    <property type="entry name" value="GLUCOSE-METHANOL-CHOLINE OXIDOREDUCTASE N-TERMINAL DOMAIN-CONTAINING PROTEIN"/>
    <property type="match status" value="1"/>
</dbReference>
<dbReference type="PANTHER" id="PTHR11552">
    <property type="entry name" value="GLUCOSE-METHANOL-CHOLINE GMC OXIDOREDUCTASE"/>
    <property type="match status" value="1"/>
</dbReference>
<comment type="similarity">
    <text evidence="1 4">Belongs to the GMC oxidoreductase family.</text>
</comment>
<evidence type="ECO:0000259" key="6">
    <source>
        <dbReference type="PROSITE" id="PS00624"/>
    </source>
</evidence>
<organism evidence="7 8">
    <name type="scientific">Corynespora cassiicola Philippines</name>
    <dbReference type="NCBI Taxonomy" id="1448308"/>
    <lineage>
        <taxon>Eukaryota</taxon>
        <taxon>Fungi</taxon>
        <taxon>Dikarya</taxon>
        <taxon>Ascomycota</taxon>
        <taxon>Pezizomycotina</taxon>
        <taxon>Dothideomycetes</taxon>
        <taxon>Pleosporomycetidae</taxon>
        <taxon>Pleosporales</taxon>
        <taxon>Corynesporascaceae</taxon>
        <taxon>Corynespora</taxon>
    </lineage>
</organism>
<dbReference type="InterPro" id="IPR036188">
    <property type="entry name" value="FAD/NAD-bd_sf"/>
</dbReference>
<dbReference type="InterPro" id="IPR000172">
    <property type="entry name" value="GMC_OxRdtase_N"/>
</dbReference>
<dbReference type="GO" id="GO:0016614">
    <property type="term" value="F:oxidoreductase activity, acting on CH-OH group of donors"/>
    <property type="evidence" value="ECO:0007669"/>
    <property type="project" value="InterPro"/>
</dbReference>
<proteinExistence type="inferred from homology"/>
<evidence type="ECO:0000259" key="5">
    <source>
        <dbReference type="PROSITE" id="PS00623"/>
    </source>
</evidence>
<dbReference type="PIRSF" id="PIRSF000137">
    <property type="entry name" value="Alcohol_oxidase"/>
    <property type="match status" value="1"/>
</dbReference>
<comment type="cofactor">
    <cofactor evidence="3">
        <name>FAD</name>
        <dbReference type="ChEBI" id="CHEBI:57692"/>
    </cofactor>
</comment>
<feature type="active site" description="Proton acceptor" evidence="2">
    <location>
        <position position="519"/>
    </location>
</feature>
<dbReference type="Pfam" id="PF05199">
    <property type="entry name" value="GMC_oxred_C"/>
    <property type="match status" value="1"/>
</dbReference>
<accession>A0A2T2NI13</accession>
<dbReference type="GO" id="GO:0050660">
    <property type="term" value="F:flavin adenine dinucleotide binding"/>
    <property type="evidence" value="ECO:0007669"/>
    <property type="project" value="InterPro"/>
</dbReference>
<gene>
    <name evidence="7" type="ORF">BS50DRAFT_601574</name>
</gene>
<feature type="binding site" evidence="3">
    <location>
        <begin position="475"/>
        <end position="476"/>
    </location>
    <ligand>
        <name>FAD</name>
        <dbReference type="ChEBI" id="CHEBI:57692"/>
    </ligand>
</feature>
<evidence type="ECO:0000256" key="3">
    <source>
        <dbReference type="PIRSR" id="PIRSR000137-2"/>
    </source>
</evidence>
<feature type="domain" description="Glucose-methanol-choline oxidoreductase N-terminal" evidence="6">
    <location>
        <begin position="265"/>
        <end position="279"/>
    </location>
</feature>
<keyword evidence="8" id="KW-1185">Reference proteome</keyword>
<dbReference type="SUPFAM" id="SSF54373">
    <property type="entry name" value="FAD-linked reductases, C-terminal domain"/>
    <property type="match status" value="1"/>
</dbReference>
<dbReference type="SUPFAM" id="SSF51905">
    <property type="entry name" value="FAD/NAD(P)-binding domain"/>
    <property type="match status" value="1"/>
</dbReference>
<evidence type="ECO:0000256" key="1">
    <source>
        <dbReference type="ARBA" id="ARBA00010790"/>
    </source>
</evidence>
<evidence type="ECO:0000256" key="4">
    <source>
        <dbReference type="RuleBase" id="RU003968"/>
    </source>
</evidence>
<feature type="active site" description="Proton donor" evidence="2">
    <location>
        <position position="476"/>
    </location>
</feature>
<dbReference type="Pfam" id="PF00732">
    <property type="entry name" value="GMC_oxred_N"/>
    <property type="match status" value="1"/>
</dbReference>
<dbReference type="OrthoDB" id="269227at2759"/>
<dbReference type="InterPro" id="IPR012132">
    <property type="entry name" value="GMC_OxRdtase"/>
</dbReference>
<feature type="binding site" evidence="3">
    <location>
        <position position="233"/>
    </location>
    <ligand>
        <name>FAD</name>
        <dbReference type="ChEBI" id="CHEBI:57692"/>
    </ligand>
</feature>
<protein>
    <submittedName>
        <fullName evidence="7">Alcohol oxidase</fullName>
    </submittedName>
</protein>
<keyword evidence="4" id="KW-0285">Flavoprotein</keyword>
<evidence type="ECO:0000313" key="7">
    <source>
        <dbReference type="EMBL" id="PSN65064.1"/>
    </source>
</evidence>
<dbReference type="PROSITE" id="PS00624">
    <property type="entry name" value="GMC_OXRED_2"/>
    <property type="match status" value="1"/>
</dbReference>
<feature type="domain" description="Glucose-methanol-choline oxidoreductase N-terminal" evidence="5">
    <location>
        <begin position="85"/>
        <end position="108"/>
    </location>
</feature>
<evidence type="ECO:0000256" key="2">
    <source>
        <dbReference type="PIRSR" id="PIRSR000137-1"/>
    </source>
</evidence>
<dbReference type="Gene3D" id="3.30.560.10">
    <property type="entry name" value="Glucose Oxidase, domain 3"/>
    <property type="match status" value="1"/>
</dbReference>
<keyword evidence="3 4" id="KW-0274">FAD</keyword>
<evidence type="ECO:0000313" key="8">
    <source>
        <dbReference type="Proteomes" id="UP000240883"/>
    </source>
</evidence>
<dbReference type="InterPro" id="IPR007867">
    <property type="entry name" value="GMC_OxRtase_C"/>
</dbReference>
<dbReference type="Gene3D" id="3.50.50.60">
    <property type="entry name" value="FAD/NAD(P)-binding domain"/>
    <property type="match status" value="1"/>
</dbReference>
<dbReference type="PROSITE" id="PS00623">
    <property type="entry name" value="GMC_OXRED_1"/>
    <property type="match status" value="1"/>
</dbReference>
<dbReference type="STRING" id="1448308.A0A2T2NI13"/>